<dbReference type="InterPro" id="IPR029044">
    <property type="entry name" value="Nucleotide-diphossugar_trans"/>
</dbReference>
<evidence type="ECO:0000313" key="1">
    <source>
        <dbReference type="EMBL" id="PQA88393.1"/>
    </source>
</evidence>
<dbReference type="EMBL" id="PJCH01000005">
    <property type="protein sequence ID" value="PQA88393.1"/>
    <property type="molecule type" value="Genomic_DNA"/>
</dbReference>
<dbReference type="Proteomes" id="UP000239504">
    <property type="component" value="Unassembled WGS sequence"/>
</dbReference>
<comment type="caution">
    <text evidence="1">The sequence shown here is derived from an EMBL/GenBank/DDBJ whole genome shotgun (WGS) entry which is preliminary data.</text>
</comment>
<dbReference type="Gene3D" id="3.90.550.10">
    <property type="entry name" value="Spore Coat Polysaccharide Biosynthesis Protein SpsA, Chain A"/>
    <property type="match status" value="1"/>
</dbReference>
<dbReference type="GO" id="GO:0016740">
    <property type="term" value="F:transferase activity"/>
    <property type="evidence" value="ECO:0007669"/>
    <property type="project" value="UniProtKB-KW"/>
</dbReference>
<dbReference type="AlphaFoldDB" id="A0A2S7K799"/>
<name>A0A2S7K799_9PROT</name>
<proteinExistence type="predicted"/>
<dbReference type="PANTHER" id="PTHR43179">
    <property type="entry name" value="RHAMNOSYLTRANSFERASE WBBL"/>
    <property type="match status" value="1"/>
</dbReference>
<gene>
    <name evidence="1" type="ORF">CW354_08845</name>
</gene>
<organism evidence="1 2">
    <name type="scientific">Hyphococcus luteus</name>
    <dbReference type="NCBI Taxonomy" id="2058213"/>
    <lineage>
        <taxon>Bacteria</taxon>
        <taxon>Pseudomonadati</taxon>
        <taxon>Pseudomonadota</taxon>
        <taxon>Alphaproteobacteria</taxon>
        <taxon>Parvularculales</taxon>
        <taxon>Parvularculaceae</taxon>
        <taxon>Hyphococcus</taxon>
    </lineage>
</organism>
<dbReference type="SUPFAM" id="SSF53448">
    <property type="entry name" value="Nucleotide-diphospho-sugar transferases"/>
    <property type="match status" value="1"/>
</dbReference>
<keyword evidence="2" id="KW-1185">Reference proteome</keyword>
<dbReference type="PANTHER" id="PTHR43179:SF7">
    <property type="entry name" value="RHAMNOSYLTRANSFERASE WBBL"/>
    <property type="match status" value="1"/>
</dbReference>
<dbReference type="OrthoDB" id="9771846at2"/>
<dbReference type="Pfam" id="PF13641">
    <property type="entry name" value="Glyco_tranf_2_3"/>
    <property type="match status" value="1"/>
</dbReference>
<dbReference type="RefSeq" id="WP_104829637.1">
    <property type="nucleotide sequence ID" value="NZ_PJCH01000005.1"/>
</dbReference>
<evidence type="ECO:0000313" key="2">
    <source>
        <dbReference type="Proteomes" id="UP000239504"/>
    </source>
</evidence>
<keyword evidence="1" id="KW-0808">Transferase</keyword>
<dbReference type="CDD" id="cd04186">
    <property type="entry name" value="GT_2_like_c"/>
    <property type="match status" value="1"/>
</dbReference>
<sequence length="327" mass="36346">MSMSPETSPAVATIIVNYKTGDLITEHLHRMLEEQAGFPGSMIYIVDNASPNGDAEKLAAYIRSERLEDKVRLIAHDENGGFAKGNNVALREILIDGSPYDYVFLLNPDAYPQPGALAALTAFMDRTPRAGIAGAKLEGADGTEQISAFRFFTALGEFVNATHAGLFFNLFPNRVIAPPQRDETYETEWVCGAAALIRREVFDAIGLFDESYFLYYEETDFMLRARRAGWETWYVHDGRAVHLVGQSSGVIDGKGADEVSPPYWFRSRRHYFRANHGAVYAFFADMGWFLGSLVYAGKRLVTGKDASAVLANIRRFLQVGAERSKAE</sequence>
<reference evidence="1 2" key="1">
    <citation type="submission" date="2017-12" db="EMBL/GenBank/DDBJ databases">
        <authorList>
            <person name="Hurst M.R.H."/>
        </authorList>
    </citation>
    <scope>NUCLEOTIDE SEQUENCE [LARGE SCALE GENOMIC DNA]</scope>
    <source>
        <strain evidence="1 2">SY-3-19</strain>
    </source>
</reference>
<protein>
    <submittedName>
        <fullName evidence="1">Glycosyl transferase family 2</fullName>
    </submittedName>
</protein>
<accession>A0A2S7K799</accession>